<feature type="domain" description="Pyridoxamine 5'-phosphate oxidase N-terminal" evidence="2">
    <location>
        <begin position="7"/>
        <end position="130"/>
    </location>
</feature>
<dbReference type="Pfam" id="PF01243">
    <property type="entry name" value="PNPOx_N"/>
    <property type="match status" value="1"/>
</dbReference>
<dbReference type="InterPro" id="IPR012349">
    <property type="entry name" value="Split_barrel_FMN-bd"/>
</dbReference>
<evidence type="ECO:0000313" key="3">
    <source>
        <dbReference type="EMBL" id="RZT84940.1"/>
    </source>
</evidence>
<dbReference type="GO" id="GO:0016627">
    <property type="term" value="F:oxidoreductase activity, acting on the CH-CH group of donors"/>
    <property type="evidence" value="ECO:0007669"/>
    <property type="project" value="TreeGrafter"/>
</dbReference>
<keyword evidence="4" id="KW-1185">Reference proteome</keyword>
<dbReference type="OrthoDB" id="162914at2"/>
<evidence type="ECO:0000259" key="2">
    <source>
        <dbReference type="Pfam" id="PF01243"/>
    </source>
</evidence>
<dbReference type="AlphaFoldDB" id="A0A4V2FQJ3"/>
<dbReference type="PANTHER" id="PTHR35176:SF6">
    <property type="entry name" value="HEME OXYGENASE HI_0854-RELATED"/>
    <property type="match status" value="1"/>
</dbReference>
<proteinExistence type="predicted"/>
<accession>A0A4V2FQJ3</accession>
<dbReference type="Proteomes" id="UP000291591">
    <property type="component" value="Unassembled WGS sequence"/>
</dbReference>
<protein>
    <submittedName>
        <fullName evidence="3">PPOX class probable F420-dependent enzyme</fullName>
    </submittedName>
</protein>
<evidence type="ECO:0000313" key="4">
    <source>
        <dbReference type="Proteomes" id="UP000291591"/>
    </source>
</evidence>
<comment type="caution">
    <text evidence="3">The sequence shown here is derived from an EMBL/GenBank/DDBJ whole genome shotgun (WGS) entry which is preliminary data.</text>
</comment>
<dbReference type="RefSeq" id="WP_130289483.1">
    <property type="nucleotide sequence ID" value="NZ_SHKL01000001.1"/>
</dbReference>
<dbReference type="Gene3D" id="2.30.110.10">
    <property type="entry name" value="Electron Transport, Fmn-binding Protein, Chain A"/>
    <property type="match status" value="1"/>
</dbReference>
<evidence type="ECO:0000256" key="1">
    <source>
        <dbReference type="ARBA" id="ARBA00023002"/>
    </source>
</evidence>
<dbReference type="NCBIfam" id="TIGR03618">
    <property type="entry name" value="Rv1155_F420"/>
    <property type="match status" value="1"/>
</dbReference>
<dbReference type="GO" id="GO:0070967">
    <property type="term" value="F:coenzyme F420 binding"/>
    <property type="evidence" value="ECO:0007669"/>
    <property type="project" value="TreeGrafter"/>
</dbReference>
<gene>
    <name evidence="3" type="ORF">EV383_1800</name>
</gene>
<dbReference type="EMBL" id="SHKL01000001">
    <property type="protein sequence ID" value="RZT84940.1"/>
    <property type="molecule type" value="Genomic_DNA"/>
</dbReference>
<sequence length="140" mass="16065">MSTPPLPAESVAMLRKPNPSVITTLRRDGQPVSVATWYLWEDDGRVLVNMDAGRVRVKHVRNDPRVTLSVLDSEDWYTHISLIGRIVDLRDDERLTDIDRLAGHYLGTPYPDRERARVSGWIEVDRWHGWGSHKDNDQPG</sequence>
<name>A0A4V2FQJ3_PSEST</name>
<dbReference type="InterPro" id="IPR011576">
    <property type="entry name" value="Pyridox_Oxase_N"/>
</dbReference>
<dbReference type="PANTHER" id="PTHR35176">
    <property type="entry name" value="HEME OXYGENASE HI_0854-RELATED"/>
    <property type="match status" value="1"/>
</dbReference>
<dbReference type="GO" id="GO:0005829">
    <property type="term" value="C:cytosol"/>
    <property type="evidence" value="ECO:0007669"/>
    <property type="project" value="TreeGrafter"/>
</dbReference>
<keyword evidence="1" id="KW-0560">Oxidoreductase</keyword>
<dbReference type="InterPro" id="IPR019920">
    <property type="entry name" value="F420-binding_dom_put"/>
</dbReference>
<organism evidence="3 4">
    <name type="scientific">Pseudonocardia sediminis</name>
    <dbReference type="NCBI Taxonomy" id="1397368"/>
    <lineage>
        <taxon>Bacteria</taxon>
        <taxon>Bacillati</taxon>
        <taxon>Actinomycetota</taxon>
        <taxon>Actinomycetes</taxon>
        <taxon>Pseudonocardiales</taxon>
        <taxon>Pseudonocardiaceae</taxon>
        <taxon>Pseudonocardia</taxon>
    </lineage>
</organism>
<reference evidence="3 4" key="1">
    <citation type="submission" date="2019-02" db="EMBL/GenBank/DDBJ databases">
        <title>Sequencing the genomes of 1000 actinobacteria strains.</title>
        <authorList>
            <person name="Klenk H.-P."/>
        </authorList>
    </citation>
    <scope>NUCLEOTIDE SEQUENCE [LARGE SCALE GENOMIC DNA]</scope>
    <source>
        <strain evidence="3 4">DSM 45779</strain>
    </source>
</reference>
<dbReference type="InterPro" id="IPR052019">
    <property type="entry name" value="F420H2_bilvrd_red/Heme_oxyg"/>
</dbReference>
<dbReference type="SUPFAM" id="SSF50475">
    <property type="entry name" value="FMN-binding split barrel"/>
    <property type="match status" value="1"/>
</dbReference>